<proteinExistence type="predicted"/>
<protein>
    <submittedName>
        <fullName evidence="1">Uncharacterized protein</fullName>
    </submittedName>
</protein>
<sequence>MPTMTLEMHLADQRTALLTKLRDEVEGVMKGISQEIEVINTKVREEYKDAYNALTPKQEEMFMYWKQDVIEQCAELFTKSEVLALLEKAGE</sequence>
<organism evidence="1">
    <name type="scientific">uncultured Caudovirales phage</name>
    <dbReference type="NCBI Taxonomy" id="2100421"/>
    <lineage>
        <taxon>Viruses</taxon>
        <taxon>Duplodnaviria</taxon>
        <taxon>Heunggongvirae</taxon>
        <taxon>Uroviricota</taxon>
        <taxon>Caudoviricetes</taxon>
        <taxon>Peduoviridae</taxon>
        <taxon>Maltschvirus</taxon>
        <taxon>Maltschvirus maltsch</taxon>
    </lineage>
</organism>
<accession>A0A6J5STL2</accession>
<dbReference type="EMBL" id="LR797470">
    <property type="protein sequence ID" value="CAB4218659.1"/>
    <property type="molecule type" value="Genomic_DNA"/>
</dbReference>
<reference evidence="1" key="1">
    <citation type="submission" date="2020-05" db="EMBL/GenBank/DDBJ databases">
        <authorList>
            <person name="Chiriac C."/>
            <person name="Salcher M."/>
            <person name="Ghai R."/>
            <person name="Kavagutti S V."/>
        </authorList>
    </citation>
    <scope>NUCLEOTIDE SEQUENCE</scope>
</reference>
<evidence type="ECO:0000313" key="1">
    <source>
        <dbReference type="EMBL" id="CAB4218659.1"/>
    </source>
</evidence>
<gene>
    <name evidence="1" type="ORF">UFOVP1608_43</name>
</gene>
<name>A0A6J5STL2_9CAUD</name>